<gene>
    <name evidence="1" type="ORF">V3467_13220</name>
</gene>
<accession>A0ABW8PJN5</accession>
<name>A0ABW8PJN5_9FLAO</name>
<protein>
    <recommendedName>
        <fullName evidence="3">Lipoprotein</fullName>
    </recommendedName>
</protein>
<reference evidence="1 2" key="1">
    <citation type="submission" date="2024-02" db="EMBL/GenBank/DDBJ databases">
        <title>Comparative Genomic Analysis of Flavobacterium Species Causing Columnaris Disease of Freshwater Fish in Thailand: Insights into Virulence and Resistance Mechanisms.</title>
        <authorList>
            <person name="Nguyen D."/>
            <person name="Chokmangmeepisarn P."/>
            <person name="Khianchaikhan K."/>
            <person name="Morishita M."/>
            <person name="Bunnoy A."/>
            <person name="Rodkhum C."/>
        </authorList>
    </citation>
    <scope>NUCLEOTIDE SEQUENCE [LARGE SCALE GENOMIC DNA]</scope>
    <source>
        <strain evidence="1 2">PCBSB2203</strain>
    </source>
</reference>
<evidence type="ECO:0008006" key="3">
    <source>
        <dbReference type="Google" id="ProtNLM"/>
    </source>
</evidence>
<organism evidence="1 2">
    <name type="scientific">Flavobacterium covae</name>
    <dbReference type="NCBI Taxonomy" id="2906076"/>
    <lineage>
        <taxon>Bacteria</taxon>
        <taxon>Pseudomonadati</taxon>
        <taxon>Bacteroidota</taxon>
        <taxon>Flavobacteriia</taxon>
        <taxon>Flavobacteriales</taxon>
        <taxon>Flavobacteriaceae</taxon>
        <taxon>Flavobacterium</taxon>
    </lineage>
</organism>
<dbReference type="Proteomes" id="UP001621713">
    <property type="component" value="Unassembled WGS sequence"/>
</dbReference>
<evidence type="ECO:0000313" key="2">
    <source>
        <dbReference type="Proteomes" id="UP001621713"/>
    </source>
</evidence>
<comment type="caution">
    <text evidence="1">The sequence shown here is derived from an EMBL/GenBank/DDBJ whole genome shotgun (WGS) entry which is preliminary data.</text>
</comment>
<sequence>MKQLIINAILSLLMMNCKGQITYAKNTNNPKKDTMEYFNKDKYKDFY</sequence>
<dbReference type="RefSeq" id="WP_165764313.1">
    <property type="nucleotide sequence ID" value="NZ_JALDSR010000095.1"/>
</dbReference>
<proteinExistence type="predicted"/>
<evidence type="ECO:0000313" key="1">
    <source>
        <dbReference type="EMBL" id="MFK7004800.1"/>
    </source>
</evidence>
<keyword evidence="2" id="KW-1185">Reference proteome</keyword>
<dbReference type="EMBL" id="JAZHOJ010000045">
    <property type="protein sequence ID" value="MFK7004800.1"/>
    <property type="molecule type" value="Genomic_DNA"/>
</dbReference>